<dbReference type="EMBL" id="JBHUMV010000001">
    <property type="protein sequence ID" value="MFD2752607.1"/>
    <property type="molecule type" value="Genomic_DNA"/>
</dbReference>
<evidence type="ECO:0000313" key="3">
    <source>
        <dbReference type="EMBL" id="MFD2752607.1"/>
    </source>
</evidence>
<dbReference type="Proteomes" id="UP001597463">
    <property type="component" value="Unassembled WGS sequence"/>
</dbReference>
<gene>
    <name evidence="3" type="ORF">ACFSW6_00785</name>
</gene>
<evidence type="ECO:0000313" key="4">
    <source>
        <dbReference type="Proteomes" id="UP001597463"/>
    </source>
</evidence>
<proteinExistence type="predicted"/>
<dbReference type="SUPFAM" id="SSF56214">
    <property type="entry name" value="4'-phosphopantetheinyl transferase"/>
    <property type="match status" value="1"/>
</dbReference>
<dbReference type="Gene3D" id="3.90.470.20">
    <property type="entry name" value="4'-phosphopantetheinyl transferase domain"/>
    <property type="match status" value="1"/>
</dbReference>
<sequence>MAIQPCTFDGWEQAGAPQVWLVQGLAEDRDQARQQARAALRACLAPALGCGADALQVTNVRGQAPRLLMRGRPLPQSHCSISHAPGLALLAWRREGPVGVDIQALDGFAPRRELEAVAHLFLAQETARMLMDTALDALFFEKFTQAWTLHEARLKCAGLDLVEWSERLPTRLAQMRSAAVLLARGYAGAVAWR</sequence>
<organism evidence="3 4">
    <name type="scientific">Comamonas terrae</name>
    <dbReference type="NCBI Taxonomy" id="673548"/>
    <lineage>
        <taxon>Bacteria</taxon>
        <taxon>Pseudomonadati</taxon>
        <taxon>Pseudomonadota</taxon>
        <taxon>Betaproteobacteria</taxon>
        <taxon>Burkholderiales</taxon>
        <taxon>Comamonadaceae</taxon>
        <taxon>Comamonas</taxon>
    </lineage>
</organism>
<feature type="domain" description="4'-phosphopantetheinyl transferase" evidence="2">
    <location>
        <begin position="97"/>
        <end position="164"/>
    </location>
</feature>
<protein>
    <submittedName>
        <fullName evidence="3">4'-phosphopantetheinyl transferase family protein</fullName>
    </submittedName>
</protein>
<comment type="caution">
    <text evidence="3">The sequence shown here is derived from an EMBL/GenBank/DDBJ whole genome shotgun (WGS) entry which is preliminary data.</text>
</comment>
<name>A0ABW5UG56_9BURK</name>
<evidence type="ECO:0000259" key="2">
    <source>
        <dbReference type="Pfam" id="PF01648"/>
    </source>
</evidence>
<dbReference type="InterPro" id="IPR008278">
    <property type="entry name" value="4-PPantetheinyl_Trfase_dom"/>
</dbReference>
<dbReference type="RefSeq" id="WP_066473715.1">
    <property type="nucleotide sequence ID" value="NZ_BCNT01000003.1"/>
</dbReference>
<accession>A0ABW5UG56</accession>
<dbReference type="GO" id="GO:0016740">
    <property type="term" value="F:transferase activity"/>
    <property type="evidence" value="ECO:0007669"/>
    <property type="project" value="UniProtKB-KW"/>
</dbReference>
<evidence type="ECO:0000256" key="1">
    <source>
        <dbReference type="ARBA" id="ARBA00022679"/>
    </source>
</evidence>
<keyword evidence="4" id="KW-1185">Reference proteome</keyword>
<reference evidence="4" key="1">
    <citation type="journal article" date="2019" name="Int. J. Syst. Evol. Microbiol.">
        <title>The Global Catalogue of Microorganisms (GCM) 10K type strain sequencing project: providing services to taxonomists for standard genome sequencing and annotation.</title>
        <authorList>
            <consortium name="The Broad Institute Genomics Platform"/>
            <consortium name="The Broad Institute Genome Sequencing Center for Infectious Disease"/>
            <person name="Wu L."/>
            <person name="Ma J."/>
        </authorList>
    </citation>
    <scope>NUCLEOTIDE SEQUENCE [LARGE SCALE GENOMIC DNA]</scope>
    <source>
        <strain evidence="4">TISTR 1906</strain>
    </source>
</reference>
<dbReference type="InterPro" id="IPR037143">
    <property type="entry name" value="4-PPantetheinyl_Trfase_dom_sf"/>
</dbReference>
<dbReference type="Pfam" id="PF01648">
    <property type="entry name" value="ACPS"/>
    <property type="match status" value="1"/>
</dbReference>
<keyword evidence="1 3" id="KW-0808">Transferase</keyword>